<accession>A0A8T0HC88</accession>
<name>A0A8T0HC88_CERPU</name>
<comment type="caution">
    <text evidence="2">The sequence shown here is derived from an EMBL/GenBank/DDBJ whole genome shotgun (WGS) entry which is preliminary data.</text>
</comment>
<reference evidence="2" key="1">
    <citation type="submission" date="2020-06" db="EMBL/GenBank/DDBJ databases">
        <title>WGS assembly of Ceratodon purpureus strain R40.</title>
        <authorList>
            <person name="Carey S.B."/>
            <person name="Jenkins J."/>
            <person name="Shu S."/>
            <person name="Lovell J.T."/>
            <person name="Sreedasyam A."/>
            <person name="Maumus F."/>
            <person name="Tiley G.P."/>
            <person name="Fernandez-Pozo N."/>
            <person name="Barry K."/>
            <person name="Chen C."/>
            <person name="Wang M."/>
            <person name="Lipzen A."/>
            <person name="Daum C."/>
            <person name="Saski C.A."/>
            <person name="Payton A.C."/>
            <person name="Mcbreen J.C."/>
            <person name="Conrad R.E."/>
            <person name="Kollar L.M."/>
            <person name="Olsson S."/>
            <person name="Huttunen S."/>
            <person name="Landis J.B."/>
            <person name="Wickett N.J."/>
            <person name="Johnson M.G."/>
            <person name="Rensing S.A."/>
            <person name="Grimwood J."/>
            <person name="Schmutz J."/>
            <person name="Mcdaniel S.F."/>
        </authorList>
    </citation>
    <scope>NUCLEOTIDE SEQUENCE</scope>
    <source>
        <strain evidence="2">R40</strain>
    </source>
</reference>
<evidence type="ECO:0000256" key="1">
    <source>
        <dbReference type="SAM" id="SignalP"/>
    </source>
</evidence>
<feature type="chain" id="PRO_5035725415" evidence="1">
    <location>
        <begin position="26"/>
        <end position="64"/>
    </location>
</feature>
<keyword evidence="3" id="KW-1185">Reference proteome</keyword>
<organism evidence="2 3">
    <name type="scientific">Ceratodon purpureus</name>
    <name type="common">Fire moss</name>
    <name type="synonym">Dicranum purpureum</name>
    <dbReference type="NCBI Taxonomy" id="3225"/>
    <lineage>
        <taxon>Eukaryota</taxon>
        <taxon>Viridiplantae</taxon>
        <taxon>Streptophyta</taxon>
        <taxon>Embryophyta</taxon>
        <taxon>Bryophyta</taxon>
        <taxon>Bryophytina</taxon>
        <taxon>Bryopsida</taxon>
        <taxon>Dicranidae</taxon>
        <taxon>Pseudoditrichales</taxon>
        <taxon>Ditrichaceae</taxon>
        <taxon>Ceratodon</taxon>
    </lineage>
</organism>
<sequence length="64" mass="7155">MMRSFGCSGWTFIMLNLDCSICIHAFENYVLCFGKLDLTGIALSECLQVWKSKTIRSTTGTVIV</sequence>
<gene>
    <name evidence="2" type="ORF">KC19_7G159100</name>
</gene>
<evidence type="ECO:0000313" key="2">
    <source>
        <dbReference type="EMBL" id="KAG0567769.1"/>
    </source>
</evidence>
<keyword evidence="1" id="KW-0732">Signal</keyword>
<dbReference type="Proteomes" id="UP000822688">
    <property type="component" value="Chromosome 7"/>
</dbReference>
<evidence type="ECO:0000313" key="3">
    <source>
        <dbReference type="Proteomes" id="UP000822688"/>
    </source>
</evidence>
<dbReference type="AlphaFoldDB" id="A0A8T0HC88"/>
<protein>
    <submittedName>
        <fullName evidence="2">Uncharacterized protein</fullName>
    </submittedName>
</protein>
<dbReference type="EMBL" id="CM026428">
    <property type="protein sequence ID" value="KAG0567769.1"/>
    <property type="molecule type" value="Genomic_DNA"/>
</dbReference>
<proteinExistence type="predicted"/>
<feature type="signal peptide" evidence="1">
    <location>
        <begin position="1"/>
        <end position="25"/>
    </location>
</feature>